<evidence type="ECO:0000256" key="1">
    <source>
        <dbReference type="SAM" id="Phobius"/>
    </source>
</evidence>
<organism evidence="2 3">
    <name type="scientific">Tenacibaculum aiptasiae</name>
    <dbReference type="NCBI Taxonomy" id="426481"/>
    <lineage>
        <taxon>Bacteria</taxon>
        <taxon>Pseudomonadati</taxon>
        <taxon>Bacteroidota</taxon>
        <taxon>Flavobacteriia</taxon>
        <taxon>Flavobacteriales</taxon>
        <taxon>Flavobacteriaceae</taxon>
        <taxon>Tenacibaculum</taxon>
    </lineage>
</organism>
<evidence type="ECO:0000313" key="3">
    <source>
        <dbReference type="Proteomes" id="UP000467305"/>
    </source>
</evidence>
<feature type="transmembrane region" description="Helical" evidence="1">
    <location>
        <begin position="109"/>
        <end position="126"/>
    </location>
</feature>
<proteinExistence type="predicted"/>
<name>A0A7J5APW2_9FLAO</name>
<keyword evidence="1" id="KW-1133">Transmembrane helix</keyword>
<dbReference type="EMBL" id="WAAU01000008">
    <property type="protein sequence ID" value="KAB1159651.1"/>
    <property type="molecule type" value="Genomic_DNA"/>
</dbReference>
<keyword evidence="3" id="KW-1185">Reference proteome</keyword>
<dbReference type="Proteomes" id="UP000467305">
    <property type="component" value="Unassembled WGS sequence"/>
</dbReference>
<keyword evidence="1" id="KW-0812">Transmembrane</keyword>
<dbReference type="RefSeq" id="WP_150898897.1">
    <property type="nucleotide sequence ID" value="NZ_WAAU01000008.1"/>
</dbReference>
<keyword evidence="1" id="KW-0472">Membrane</keyword>
<reference evidence="2 3" key="1">
    <citation type="submission" date="2019-09" db="EMBL/GenBank/DDBJ databases">
        <authorList>
            <person name="Cao W.R."/>
        </authorList>
    </citation>
    <scope>NUCLEOTIDE SEQUENCE [LARGE SCALE GENOMIC DNA]</scope>
    <source>
        <strain evidence="3">a4</strain>
    </source>
</reference>
<dbReference type="AlphaFoldDB" id="A0A7J5APW2"/>
<protein>
    <submittedName>
        <fullName evidence="2">Uncharacterized protein</fullName>
    </submittedName>
</protein>
<sequence>MIKNKKLILKRNGELNNRNRGYKLFINDEYFEDININEEKIIIINSDIVNLVLKIDWCKSKKHEIKFRDNENQKEFEISSSISNKLWNLIVVGIIFSMLLFFILRINFFGILAIGFVLIPFYKITIVRNNYLIIKEVKT</sequence>
<feature type="transmembrane region" description="Helical" evidence="1">
    <location>
        <begin position="86"/>
        <end position="103"/>
    </location>
</feature>
<dbReference type="OrthoDB" id="2223488at2"/>
<gene>
    <name evidence="2" type="ORF">F7018_04900</name>
</gene>
<accession>A0A7J5APW2</accession>
<evidence type="ECO:0000313" key="2">
    <source>
        <dbReference type="EMBL" id="KAB1159651.1"/>
    </source>
</evidence>
<comment type="caution">
    <text evidence="2">The sequence shown here is derived from an EMBL/GenBank/DDBJ whole genome shotgun (WGS) entry which is preliminary data.</text>
</comment>